<evidence type="ECO:0000256" key="5">
    <source>
        <dbReference type="ARBA" id="ARBA00023274"/>
    </source>
</evidence>
<comment type="similarity">
    <text evidence="1">Belongs to the bacterial ribosomal protein bL31 family. Type A subfamily.</text>
</comment>
<dbReference type="GO" id="GO:0006412">
    <property type="term" value="P:translation"/>
    <property type="evidence" value="ECO:0007669"/>
    <property type="project" value="InterPro"/>
</dbReference>
<reference evidence="7" key="1">
    <citation type="submission" date="2019-03" db="EMBL/GenBank/DDBJ databases">
        <authorList>
            <person name="Hao L."/>
        </authorList>
    </citation>
    <scope>NUCLEOTIDE SEQUENCE</scope>
</reference>
<evidence type="ECO:0000313" key="7">
    <source>
        <dbReference type="EMBL" id="VFU12630.1"/>
    </source>
</evidence>
<proteinExistence type="inferred from homology"/>
<dbReference type="PRINTS" id="PR01249">
    <property type="entry name" value="RIBOSOMALL31"/>
</dbReference>
<evidence type="ECO:0000256" key="4">
    <source>
        <dbReference type="ARBA" id="ARBA00022980"/>
    </source>
</evidence>
<evidence type="ECO:0000256" key="3">
    <source>
        <dbReference type="ARBA" id="ARBA00022884"/>
    </source>
</evidence>
<keyword evidence="5" id="KW-0687">Ribonucleoprotein</keyword>
<dbReference type="NCBIfam" id="NF000612">
    <property type="entry name" value="PRK00019.1"/>
    <property type="match status" value="1"/>
</dbReference>
<dbReference type="InterPro" id="IPR034704">
    <property type="entry name" value="Ribosomal_bL28/bL31-like_sf"/>
</dbReference>
<dbReference type="NCBIfam" id="NF001809">
    <property type="entry name" value="PRK00528.1"/>
    <property type="match status" value="1"/>
</dbReference>
<name>A0A485LWB3_9ZZZZ</name>
<keyword evidence="3" id="KW-0694">RNA-binding</keyword>
<dbReference type="Pfam" id="PF01197">
    <property type="entry name" value="Ribosomal_L31"/>
    <property type="match status" value="1"/>
</dbReference>
<organism evidence="7">
    <name type="scientific">anaerobic digester metagenome</name>
    <dbReference type="NCBI Taxonomy" id="1263854"/>
    <lineage>
        <taxon>unclassified sequences</taxon>
        <taxon>metagenomes</taxon>
        <taxon>ecological metagenomes</taxon>
    </lineage>
</organism>
<dbReference type="PANTHER" id="PTHR33280">
    <property type="entry name" value="50S RIBOSOMAL PROTEIN L31, CHLOROPLASTIC"/>
    <property type="match status" value="1"/>
</dbReference>
<dbReference type="GO" id="GO:1990904">
    <property type="term" value="C:ribonucleoprotein complex"/>
    <property type="evidence" value="ECO:0007669"/>
    <property type="project" value="UniProtKB-KW"/>
</dbReference>
<dbReference type="GO" id="GO:0003735">
    <property type="term" value="F:structural constituent of ribosome"/>
    <property type="evidence" value="ECO:0007669"/>
    <property type="project" value="InterPro"/>
</dbReference>
<sequence>MKKGIHPEYHETTVTCACGNSFKTRSTKKDIRVEICSACHPFYTGQQRLTTTAGKAELFRRKYGNYLNKAEKK</sequence>
<dbReference type="NCBIfam" id="TIGR00105">
    <property type="entry name" value="L31"/>
    <property type="match status" value="1"/>
</dbReference>
<dbReference type="InterPro" id="IPR002150">
    <property type="entry name" value="Ribosomal_bL31"/>
</dbReference>
<accession>A0A485LWB3</accession>
<dbReference type="PANTHER" id="PTHR33280:SF6">
    <property type="entry name" value="LARGE RIBOSOMAL SUBUNIT PROTEIN BL31A"/>
    <property type="match status" value="1"/>
</dbReference>
<dbReference type="PROSITE" id="PS01143">
    <property type="entry name" value="RIBOSOMAL_L31"/>
    <property type="match status" value="1"/>
</dbReference>
<dbReference type="AlphaFoldDB" id="A0A485LWB3"/>
<gene>
    <name evidence="7" type="primary">rpmE</name>
    <name evidence="7" type="ORF">SCFA_1410002</name>
</gene>
<dbReference type="Gene3D" id="4.10.830.30">
    <property type="entry name" value="Ribosomal protein L31"/>
    <property type="match status" value="1"/>
</dbReference>
<dbReference type="InterPro" id="IPR042105">
    <property type="entry name" value="Ribosomal_bL31_sf"/>
</dbReference>
<dbReference type="GO" id="GO:0019843">
    <property type="term" value="F:rRNA binding"/>
    <property type="evidence" value="ECO:0007669"/>
    <property type="project" value="UniProtKB-KW"/>
</dbReference>
<dbReference type="EMBL" id="CAADRM010000048">
    <property type="protein sequence ID" value="VFU12630.1"/>
    <property type="molecule type" value="Genomic_DNA"/>
</dbReference>
<evidence type="ECO:0000256" key="1">
    <source>
        <dbReference type="ARBA" id="ARBA00009296"/>
    </source>
</evidence>
<protein>
    <recommendedName>
        <fullName evidence="6">Large ribosomal subunit protein bL31</fullName>
    </recommendedName>
</protein>
<dbReference type="SUPFAM" id="SSF143800">
    <property type="entry name" value="L28p-like"/>
    <property type="match status" value="1"/>
</dbReference>
<keyword evidence="2" id="KW-0699">rRNA-binding</keyword>
<dbReference type="GO" id="GO:0005840">
    <property type="term" value="C:ribosome"/>
    <property type="evidence" value="ECO:0007669"/>
    <property type="project" value="UniProtKB-KW"/>
</dbReference>
<evidence type="ECO:0000256" key="2">
    <source>
        <dbReference type="ARBA" id="ARBA00022730"/>
    </source>
</evidence>
<dbReference type="HAMAP" id="MF_00501">
    <property type="entry name" value="Ribosomal_bL31_1"/>
    <property type="match status" value="1"/>
</dbReference>
<keyword evidence="4 7" id="KW-0689">Ribosomal protein</keyword>
<dbReference type="InterPro" id="IPR027491">
    <property type="entry name" value="Ribosomal_bL31_A"/>
</dbReference>
<evidence type="ECO:0000256" key="6">
    <source>
        <dbReference type="ARBA" id="ARBA00035687"/>
    </source>
</evidence>